<evidence type="ECO:0000256" key="1">
    <source>
        <dbReference type="ARBA" id="ARBA00022737"/>
    </source>
</evidence>
<protein>
    <recommendedName>
        <fullName evidence="6">Ankyrin repeat protein</fullName>
    </recommendedName>
</protein>
<evidence type="ECO:0000256" key="3">
    <source>
        <dbReference type="PROSITE-ProRule" id="PRU00023"/>
    </source>
</evidence>
<dbReference type="PROSITE" id="PS50088">
    <property type="entry name" value="ANK_REPEAT"/>
    <property type="match status" value="1"/>
</dbReference>
<evidence type="ECO:0008006" key="6">
    <source>
        <dbReference type="Google" id="ProtNLM"/>
    </source>
</evidence>
<proteinExistence type="predicted"/>
<dbReference type="SMART" id="SM00248">
    <property type="entry name" value="ANK"/>
    <property type="match status" value="3"/>
</dbReference>
<dbReference type="PROSITE" id="PS50297">
    <property type="entry name" value="ANK_REP_REGION"/>
    <property type="match status" value="1"/>
</dbReference>
<dbReference type="RefSeq" id="WP_203711465.1">
    <property type="nucleotide sequence ID" value="NZ_BONE01000008.1"/>
</dbReference>
<dbReference type="Proteomes" id="UP000604117">
    <property type="component" value="Unassembled WGS sequence"/>
</dbReference>
<dbReference type="Pfam" id="PF00023">
    <property type="entry name" value="Ank"/>
    <property type="match status" value="1"/>
</dbReference>
<feature type="repeat" description="ANK" evidence="3">
    <location>
        <begin position="324"/>
        <end position="356"/>
    </location>
</feature>
<keyword evidence="5" id="KW-1185">Reference proteome</keyword>
<gene>
    <name evidence="4" type="ORF">Asi02nite_15250</name>
</gene>
<keyword evidence="2 3" id="KW-0040">ANK repeat</keyword>
<reference evidence="4 5" key="1">
    <citation type="submission" date="2021-01" db="EMBL/GenBank/DDBJ databases">
        <title>Whole genome shotgun sequence of Asanoa siamensis NBRC 107932.</title>
        <authorList>
            <person name="Komaki H."/>
            <person name="Tamura T."/>
        </authorList>
    </citation>
    <scope>NUCLEOTIDE SEQUENCE [LARGE SCALE GENOMIC DNA]</scope>
    <source>
        <strain evidence="4 5">NBRC 107932</strain>
    </source>
</reference>
<organism evidence="4 5">
    <name type="scientific">Asanoa siamensis</name>
    <dbReference type="NCBI Taxonomy" id="926357"/>
    <lineage>
        <taxon>Bacteria</taxon>
        <taxon>Bacillati</taxon>
        <taxon>Actinomycetota</taxon>
        <taxon>Actinomycetes</taxon>
        <taxon>Micromonosporales</taxon>
        <taxon>Micromonosporaceae</taxon>
        <taxon>Asanoa</taxon>
    </lineage>
</organism>
<dbReference type="Gene3D" id="1.25.40.20">
    <property type="entry name" value="Ankyrin repeat-containing domain"/>
    <property type="match status" value="3"/>
</dbReference>
<evidence type="ECO:0000313" key="4">
    <source>
        <dbReference type="EMBL" id="GIF72007.1"/>
    </source>
</evidence>
<dbReference type="InterPro" id="IPR036770">
    <property type="entry name" value="Ankyrin_rpt-contain_sf"/>
</dbReference>
<evidence type="ECO:0000256" key="2">
    <source>
        <dbReference type="ARBA" id="ARBA00023043"/>
    </source>
</evidence>
<dbReference type="PANTHER" id="PTHR24126:SF14">
    <property type="entry name" value="ANK_REP_REGION DOMAIN-CONTAINING PROTEIN"/>
    <property type="match status" value="1"/>
</dbReference>
<name>A0ABQ4CME0_9ACTN</name>
<evidence type="ECO:0000313" key="5">
    <source>
        <dbReference type="Proteomes" id="UP000604117"/>
    </source>
</evidence>
<sequence>MQSHSDAYLRLACLSYDEEDDEAPRRALAAARILAEDPGLPRSSAFVAAAASDVDALRELLDVDPEAANRRGGPYDWPPLLYLCYARHEPALDEAAVLATARLLLAAGADPDARFHWRGLDPPFTAVTGALGGGERSQPPHPHGTALARVLLDAGADPNDGQALYNRMFTPDDSHLELLFAHGLDDQALLRDQLHWAVTHGMSARVRLLATRGVDVTTPFRDGPTPAALALTSGYPEMVAALGVPVPTLTPADAYVAAALVVDHAACDALVAAHPGLLESLRADRPGLPVWAAAHGRPGAVGLLLDAGWPVDALGRTDLPREDPWETALHAAAELGDAALARDLLARGADPAKRDARFDATPGDWARHFDRPELAALLTPSDPDGS</sequence>
<dbReference type="PANTHER" id="PTHR24126">
    <property type="entry name" value="ANKYRIN REPEAT, PH AND SEC7 DOMAIN CONTAINING PROTEIN SECG-RELATED"/>
    <property type="match status" value="1"/>
</dbReference>
<dbReference type="SUPFAM" id="SSF48403">
    <property type="entry name" value="Ankyrin repeat"/>
    <property type="match status" value="1"/>
</dbReference>
<dbReference type="InterPro" id="IPR002110">
    <property type="entry name" value="Ankyrin_rpt"/>
</dbReference>
<comment type="caution">
    <text evidence="4">The sequence shown here is derived from an EMBL/GenBank/DDBJ whole genome shotgun (WGS) entry which is preliminary data.</text>
</comment>
<dbReference type="EMBL" id="BONE01000008">
    <property type="protein sequence ID" value="GIF72007.1"/>
    <property type="molecule type" value="Genomic_DNA"/>
</dbReference>
<keyword evidence="1" id="KW-0677">Repeat</keyword>
<accession>A0ABQ4CME0</accession>